<evidence type="ECO:0000313" key="2">
    <source>
        <dbReference type="Proteomes" id="UP000030750"/>
    </source>
</evidence>
<accession>U6M1V7</accession>
<dbReference type="VEuPathDB" id="ToxoDB:EBH_0072740"/>
<dbReference type="AlphaFoldDB" id="U6M1V7"/>
<organism evidence="1 2">
    <name type="scientific">Eimeria brunetti</name>
    <dbReference type="NCBI Taxonomy" id="51314"/>
    <lineage>
        <taxon>Eukaryota</taxon>
        <taxon>Sar</taxon>
        <taxon>Alveolata</taxon>
        <taxon>Apicomplexa</taxon>
        <taxon>Conoidasida</taxon>
        <taxon>Coccidia</taxon>
        <taxon>Eucoccidiorida</taxon>
        <taxon>Eimeriorina</taxon>
        <taxon>Eimeriidae</taxon>
        <taxon>Eimeria</taxon>
    </lineage>
</organism>
<keyword evidence="2" id="KW-1185">Reference proteome</keyword>
<reference evidence="1" key="2">
    <citation type="submission" date="2013-10" db="EMBL/GenBank/DDBJ databases">
        <authorList>
            <person name="Aslett M."/>
        </authorList>
    </citation>
    <scope>NUCLEOTIDE SEQUENCE [LARGE SCALE GENOMIC DNA]</scope>
    <source>
        <strain evidence="1">Houghton</strain>
    </source>
</reference>
<reference evidence="1" key="1">
    <citation type="submission" date="2013-10" db="EMBL/GenBank/DDBJ databases">
        <title>Genomic analysis of the causative agents of coccidiosis in chickens.</title>
        <authorList>
            <person name="Reid A.J."/>
            <person name="Blake D."/>
            <person name="Billington K."/>
            <person name="Browne H."/>
            <person name="Dunn M."/>
            <person name="Hung S."/>
            <person name="Kawahara F."/>
            <person name="Miranda-Saavedra D."/>
            <person name="Mourier T."/>
            <person name="Nagra H."/>
            <person name="Otto T.D."/>
            <person name="Rawlings N."/>
            <person name="Sanchez A."/>
            <person name="Sanders M."/>
            <person name="Subramaniam C."/>
            <person name="Tay Y."/>
            <person name="Dear P."/>
            <person name="Doerig C."/>
            <person name="Gruber A."/>
            <person name="Parkinson J."/>
            <person name="Shirley M."/>
            <person name="Wan K.L."/>
            <person name="Berriman M."/>
            <person name="Tomley F."/>
            <person name="Pain A."/>
        </authorList>
    </citation>
    <scope>NUCLEOTIDE SEQUENCE [LARGE SCALE GENOMIC DNA]</scope>
    <source>
        <strain evidence="1">Houghton</strain>
    </source>
</reference>
<gene>
    <name evidence="1" type="ORF">EBH_0072740</name>
</gene>
<dbReference type="EMBL" id="HG713551">
    <property type="protein sequence ID" value="CDJ54040.1"/>
    <property type="molecule type" value="Genomic_DNA"/>
</dbReference>
<dbReference type="Proteomes" id="UP000030750">
    <property type="component" value="Unassembled WGS sequence"/>
</dbReference>
<name>U6M1V7_9EIME</name>
<protein>
    <submittedName>
        <fullName evidence="1">Uncharacterized protein</fullName>
    </submittedName>
</protein>
<proteinExistence type="predicted"/>
<evidence type="ECO:0000313" key="1">
    <source>
        <dbReference type="EMBL" id="CDJ54040.1"/>
    </source>
</evidence>
<sequence length="77" mass="7854">MKTILGIHYGSGFAENGSSAVRASACGSANASQINPHAAGKNGDGQCTAGECFQPDKITKDVLGAKFVNSQRGRANL</sequence>